<keyword evidence="3" id="KW-1185">Reference proteome</keyword>
<protein>
    <submittedName>
        <fullName evidence="2">Chemotaxis protein CheC</fullName>
    </submittedName>
</protein>
<dbReference type="STRING" id="1527.SAMN04489757_14614"/>
<dbReference type="CDD" id="cd17910">
    <property type="entry name" value="CheC_ClassII"/>
    <property type="match status" value="1"/>
</dbReference>
<dbReference type="RefSeq" id="WP_091688559.1">
    <property type="nucleotide sequence ID" value="NZ_BAABFM010000010.1"/>
</dbReference>
<evidence type="ECO:0000256" key="1">
    <source>
        <dbReference type="ARBA" id="ARBA00022500"/>
    </source>
</evidence>
<dbReference type="EMBL" id="FOWD01000046">
    <property type="protein sequence ID" value="SFO60536.1"/>
    <property type="molecule type" value="Genomic_DNA"/>
</dbReference>
<sequence>MDRSSFKYDILKEVFNISVGKAADLLSEITGKKILLKIPDVTILDRTTNNIELTEYLPIKFTGALMVSTISFKENLTGKANLIFPAEKMKAFIHLCLNEDVHEEDDLNFTDIDFDVIKEIGNIILNCILGETGNLLNIKLQYSLPEVKIYNHINFRKDIDEKEYQHILVLYITFIIDSTEIEGTIIVDLALQSLNEIMRKIDLIEADIYD</sequence>
<keyword evidence="1" id="KW-0145">Chemotaxis</keyword>
<dbReference type="GO" id="GO:0006935">
    <property type="term" value="P:chemotaxis"/>
    <property type="evidence" value="ECO:0007669"/>
    <property type="project" value="UniProtKB-KW"/>
</dbReference>
<dbReference type="AlphaFoldDB" id="A0A1I5IJY5"/>
<gene>
    <name evidence="2" type="ORF">SAMN04489757_14614</name>
</gene>
<dbReference type="Proteomes" id="UP000198806">
    <property type="component" value="Unassembled WGS sequence"/>
</dbReference>
<proteinExistence type="predicted"/>
<dbReference type="OrthoDB" id="456328at2"/>
<organism evidence="2 3">
    <name type="scientific">Anaerocolumna aminovalerica</name>
    <dbReference type="NCBI Taxonomy" id="1527"/>
    <lineage>
        <taxon>Bacteria</taxon>
        <taxon>Bacillati</taxon>
        <taxon>Bacillota</taxon>
        <taxon>Clostridia</taxon>
        <taxon>Lachnospirales</taxon>
        <taxon>Lachnospiraceae</taxon>
        <taxon>Anaerocolumna</taxon>
    </lineage>
</organism>
<dbReference type="InterPro" id="IPR028976">
    <property type="entry name" value="CheC-like_sf"/>
</dbReference>
<reference evidence="2 3" key="1">
    <citation type="submission" date="2016-10" db="EMBL/GenBank/DDBJ databases">
        <authorList>
            <person name="de Groot N.N."/>
        </authorList>
    </citation>
    <scope>NUCLEOTIDE SEQUENCE [LARGE SCALE GENOMIC DNA]</scope>
    <source>
        <strain evidence="2 3">DSM 1283</strain>
    </source>
</reference>
<dbReference type="SUPFAM" id="SSF103039">
    <property type="entry name" value="CheC-like"/>
    <property type="match status" value="1"/>
</dbReference>
<accession>A0A1I5IJY5</accession>
<evidence type="ECO:0000313" key="3">
    <source>
        <dbReference type="Proteomes" id="UP000198806"/>
    </source>
</evidence>
<evidence type="ECO:0000313" key="2">
    <source>
        <dbReference type="EMBL" id="SFO60536.1"/>
    </source>
</evidence>
<name>A0A1I5IJY5_9FIRM</name>
<dbReference type="Gene3D" id="3.40.1550.10">
    <property type="entry name" value="CheC-like"/>
    <property type="match status" value="1"/>
</dbReference>